<dbReference type="Pfam" id="PF24446">
    <property type="entry name" value="DUF7565"/>
    <property type="match status" value="1"/>
</dbReference>
<feature type="domain" description="C2H2-type" evidence="2">
    <location>
        <begin position="279"/>
        <end position="304"/>
    </location>
</feature>
<feature type="region of interest" description="Disordered" evidence="1">
    <location>
        <begin position="329"/>
        <end position="380"/>
    </location>
</feature>
<dbReference type="STRING" id="6265.A0A0B2VK56"/>
<gene>
    <name evidence="3" type="ORF">Tcan_07548</name>
</gene>
<dbReference type="Proteomes" id="UP000031036">
    <property type="component" value="Unassembled WGS sequence"/>
</dbReference>
<feature type="domain" description="C2H2-type" evidence="2">
    <location>
        <begin position="249"/>
        <end position="273"/>
    </location>
</feature>
<dbReference type="InterPro" id="IPR013087">
    <property type="entry name" value="Znf_C2H2_type"/>
</dbReference>
<evidence type="ECO:0000259" key="2">
    <source>
        <dbReference type="SMART" id="SM00355"/>
    </source>
</evidence>
<dbReference type="OMA" id="KYELYEC"/>
<feature type="domain" description="C2H2-type" evidence="2">
    <location>
        <begin position="50"/>
        <end position="74"/>
    </location>
</feature>
<dbReference type="OrthoDB" id="5773536at2759"/>
<dbReference type="Gene3D" id="3.30.160.60">
    <property type="entry name" value="Classic Zinc Finger"/>
    <property type="match status" value="1"/>
</dbReference>
<reference evidence="3 4" key="1">
    <citation type="submission" date="2014-11" db="EMBL/GenBank/DDBJ databases">
        <title>Genetic blueprint of the zoonotic pathogen Toxocara canis.</title>
        <authorList>
            <person name="Zhu X.-Q."/>
            <person name="Korhonen P.K."/>
            <person name="Cai H."/>
            <person name="Young N.D."/>
            <person name="Nejsum P."/>
            <person name="von Samson-Himmelstjerna G."/>
            <person name="Boag P.R."/>
            <person name="Tan P."/>
            <person name="Li Q."/>
            <person name="Min J."/>
            <person name="Yang Y."/>
            <person name="Wang X."/>
            <person name="Fang X."/>
            <person name="Hall R.S."/>
            <person name="Hofmann A."/>
            <person name="Sternberg P.W."/>
            <person name="Jex A.R."/>
            <person name="Gasser R.B."/>
        </authorList>
    </citation>
    <scope>NUCLEOTIDE SEQUENCE [LARGE SCALE GENOMIC DNA]</scope>
    <source>
        <strain evidence="3">PN_DK_2014</strain>
    </source>
</reference>
<feature type="domain" description="C2H2-type" evidence="2">
    <location>
        <begin position="18"/>
        <end position="44"/>
    </location>
</feature>
<comment type="caution">
    <text evidence="3">The sequence shown here is derived from an EMBL/GenBank/DDBJ whole genome shotgun (WGS) entry which is preliminary data.</text>
</comment>
<name>A0A0B2VK56_TOXCA</name>
<protein>
    <recommendedName>
        <fullName evidence="2">C2H2-type domain-containing protein</fullName>
    </recommendedName>
</protein>
<dbReference type="AlphaFoldDB" id="A0A0B2VK56"/>
<sequence>MNDNGETTALSIHIGRMLHCAVCAPDATAFANVDELEIHIASDHVNYVPYECEKCRFSRFPTEFALHSHYTNDHGLKEFYVKYKVTPETGRKRQLVKDLLQKSLNMSDGTVNMRSTKRKRASAVEVVQSSTSSALSPCSSPESEDGLHVCEIDKNVKAEVVKVECGTERSSADKDLGQHVVVAASGEITLNSNYPNYASFGEIFPNEGGSLFDIGLKGLDAVADLSQSLFGAEGSSSQGAASKRRRPPRTCTECGLQVTGQRSSLVYHANSKHLRLPLFYCRPCNKTWTTVTKSDVLKHVKAVHRGDESNIMDYRAQYGDKIREMTDKCFPPRQRGGMNEEDETDGNNTESVLTTTEAEGTPNAEALHWLGNEDSSVNAV</sequence>
<proteinExistence type="predicted"/>
<dbReference type="SMART" id="SM00355">
    <property type="entry name" value="ZnF_C2H2"/>
    <property type="match status" value="4"/>
</dbReference>
<organism evidence="3 4">
    <name type="scientific">Toxocara canis</name>
    <name type="common">Canine roundworm</name>
    <dbReference type="NCBI Taxonomy" id="6265"/>
    <lineage>
        <taxon>Eukaryota</taxon>
        <taxon>Metazoa</taxon>
        <taxon>Ecdysozoa</taxon>
        <taxon>Nematoda</taxon>
        <taxon>Chromadorea</taxon>
        <taxon>Rhabditida</taxon>
        <taxon>Spirurina</taxon>
        <taxon>Ascaridomorpha</taxon>
        <taxon>Ascaridoidea</taxon>
        <taxon>Toxocaridae</taxon>
        <taxon>Toxocara</taxon>
    </lineage>
</organism>
<evidence type="ECO:0000313" key="4">
    <source>
        <dbReference type="Proteomes" id="UP000031036"/>
    </source>
</evidence>
<dbReference type="InterPro" id="IPR055987">
    <property type="entry name" value="DUF7565"/>
</dbReference>
<keyword evidence="4" id="KW-1185">Reference proteome</keyword>
<evidence type="ECO:0000313" key="3">
    <source>
        <dbReference type="EMBL" id="KHN81988.1"/>
    </source>
</evidence>
<dbReference type="EMBL" id="JPKZ01001431">
    <property type="protein sequence ID" value="KHN81988.1"/>
    <property type="molecule type" value="Genomic_DNA"/>
</dbReference>
<evidence type="ECO:0000256" key="1">
    <source>
        <dbReference type="SAM" id="MobiDB-lite"/>
    </source>
</evidence>
<accession>A0A0B2VK56</accession>